<dbReference type="GO" id="GO:0000150">
    <property type="term" value="F:DNA strand exchange activity"/>
    <property type="evidence" value="ECO:0007669"/>
    <property type="project" value="InterPro"/>
</dbReference>
<dbReference type="EMBL" id="MAYW01000194">
    <property type="protein sequence ID" value="ODS30638.1"/>
    <property type="molecule type" value="Genomic_DNA"/>
</dbReference>
<dbReference type="GO" id="GO:0003677">
    <property type="term" value="F:DNA binding"/>
    <property type="evidence" value="ECO:0007669"/>
    <property type="project" value="InterPro"/>
</dbReference>
<dbReference type="Gene3D" id="3.40.50.1390">
    <property type="entry name" value="Resolvase, N-terminal catalytic domain"/>
    <property type="match status" value="1"/>
</dbReference>
<dbReference type="AlphaFoldDB" id="A0A1E3X4U7"/>
<dbReference type="InterPro" id="IPR006119">
    <property type="entry name" value="Resolv_N"/>
</dbReference>
<dbReference type="PANTHER" id="PTHR30461">
    <property type="entry name" value="DNA-INVERTASE FROM LAMBDOID PROPHAGE"/>
    <property type="match status" value="1"/>
</dbReference>
<evidence type="ECO:0000259" key="1">
    <source>
        <dbReference type="PROSITE" id="PS51736"/>
    </source>
</evidence>
<gene>
    <name evidence="2" type="ORF">SCARUB_04250</name>
</gene>
<evidence type="ECO:0000313" key="2">
    <source>
        <dbReference type="EMBL" id="ODS30638.1"/>
    </source>
</evidence>
<dbReference type="Proteomes" id="UP000094056">
    <property type="component" value="Unassembled WGS sequence"/>
</dbReference>
<comment type="caution">
    <text evidence="2">The sequence shown here is derived from an EMBL/GenBank/DDBJ whole genome shotgun (WGS) entry which is preliminary data.</text>
</comment>
<organism evidence="2 3">
    <name type="scientific">Candidatus Scalindua rubra</name>
    <dbReference type="NCBI Taxonomy" id="1872076"/>
    <lineage>
        <taxon>Bacteria</taxon>
        <taxon>Pseudomonadati</taxon>
        <taxon>Planctomycetota</taxon>
        <taxon>Candidatus Brocadiia</taxon>
        <taxon>Candidatus Brocadiales</taxon>
        <taxon>Candidatus Scalinduaceae</taxon>
        <taxon>Candidatus Scalindua</taxon>
    </lineage>
</organism>
<dbReference type="SUPFAM" id="SSF53041">
    <property type="entry name" value="Resolvase-like"/>
    <property type="match status" value="1"/>
</dbReference>
<feature type="domain" description="Resolvase/invertase-type recombinase catalytic" evidence="1">
    <location>
        <begin position="1"/>
        <end position="88"/>
    </location>
</feature>
<dbReference type="InterPro" id="IPR050639">
    <property type="entry name" value="SSR_resolvase"/>
</dbReference>
<protein>
    <recommendedName>
        <fullName evidence="1">Resolvase/invertase-type recombinase catalytic domain-containing protein</fullName>
    </recommendedName>
</protein>
<dbReference type="Pfam" id="PF00239">
    <property type="entry name" value="Resolvase"/>
    <property type="match status" value="1"/>
</dbReference>
<dbReference type="InterPro" id="IPR036162">
    <property type="entry name" value="Resolvase-like_N_sf"/>
</dbReference>
<dbReference type="PROSITE" id="PS51736">
    <property type="entry name" value="RECOMBINASES_3"/>
    <property type="match status" value="1"/>
</dbReference>
<name>A0A1E3X4U7_9BACT</name>
<dbReference type="PANTHER" id="PTHR30461:SF23">
    <property type="entry name" value="DNA RECOMBINASE-RELATED"/>
    <property type="match status" value="1"/>
</dbReference>
<proteinExistence type="predicted"/>
<evidence type="ECO:0000313" key="3">
    <source>
        <dbReference type="Proteomes" id="UP000094056"/>
    </source>
</evidence>
<sequence>MTPGFSDASLDRLALKELLNDIVEEKIDCILTYKIDRLTRSPKDFYNLIELFVKHGVPFISITENFDTASPSGRLTPNPNLGTPYLFN</sequence>
<accession>A0A1E3X4U7</accession>
<dbReference type="CDD" id="cd03768">
    <property type="entry name" value="SR_ResInv"/>
    <property type="match status" value="1"/>
</dbReference>
<reference evidence="2 3" key="1">
    <citation type="submission" date="2016-07" db="EMBL/GenBank/DDBJ databases">
        <title>Draft genome of Scalindua rubra, obtained from a brine-seawater interface in the Red Sea, sheds light on salt adaptation in anammox bacteria.</title>
        <authorList>
            <person name="Speth D.R."/>
            <person name="Lagkouvardos I."/>
            <person name="Wang Y."/>
            <person name="Qian P.-Y."/>
            <person name="Dutilh B.E."/>
            <person name="Jetten M.S."/>
        </authorList>
    </citation>
    <scope>NUCLEOTIDE SEQUENCE [LARGE SCALE GENOMIC DNA]</scope>
    <source>
        <strain evidence="2">BSI-1</strain>
    </source>
</reference>